<sequence>MDRRRFIKLSGASLMLWPTAPVWSQMPSPNQPNTGKKLIWVLLRGALDSLHTIVPSTDSSYRQHRPKIANDLLTSALPLSADFALHPALQNLYSWYQAKQFLPIVAVGSGYDARSHFDGQDFLEAGLGHIDHDSGWLARAVNSHQSQGLAVSQTTPIAFRSSEQATTWYPSRFRQTKQDTYAALLDLYQESPSLLAQLEEGLATQQLLRDSGTASSGKANFKELTEACGTLMSAENGPDCAMLELGGWDTHNNQANRLNRQLTELDQGLAALKASLGSQWQQTVVMVSTEFGRTVRENGTAGTDHGTGSCMLLAGGAINGGRVLGTWPGLKAEQLYQGRDLKPTSMTFRWWATLLAQHWGLSEKQLAAVLPGSQKYAIELVRGG</sequence>
<gene>
    <name evidence="2" type="ORF">GCM10011369_11060</name>
</gene>
<reference evidence="3" key="1">
    <citation type="journal article" date="2019" name="Int. J. Syst. Evol. Microbiol.">
        <title>The Global Catalogue of Microorganisms (GCM) 10K type strain sequencing project: providing services to taxonomists for standard genome sequencing and annotation.</title>
        <authorList>
            <consortium name="The Broad Institute Genomics Platform"/>
            <consortium name="The Broad Institute Genome Sequencing Center for Infectious Disease"/>
            <person name="Wu L."/>
            <person name="Ma J."/>
        </authorList>
    </citation>
    <scope>NUCLEOTIDE SEQUENCE [LARGE SCALE GENOMIC DNA]</scope>
    <source>
        <strain evidence="3">CGMCC 1.10130</strain>
    </source>
</reference>
<name>A0A8J2U3K7_9GAMM</name>
<dbReference type="AlphaFoldDB" id="A0A8J2U3K7"/>
<dbReference type="PANTHER" id="PTHR43737">
    <property type="entry name" value="BLL7424 PROTEIN"/>
    <property type="match status" value="1"/>
</dbReference>
<keyword evidence="3" id="KW-1185">Reference proteome</keyword>
<dbReference type="Pfam" id="PF07394">
    <property type="entry name" value="DUF1501"/>
    <property type="match status" value="1"/>
</dbReference>
<dbReference type="OrthoDB" id="9779968at2"/>
<comment type="caution">
    <text evidence="2">The sequence shown here is derived from an EMBL/GenBank/DDBJ whole genome shotgun (WGS) entry which is preliminary data.</text>
</comment>
<feature type="chain" id="PRO_5035175463" description="DUF1501 domain-containing protein" evidence="1">
    <location>
        <begin position="25"/>
        <end position="384"/>
    </location>
</feature>
<evidence type="ECO:0000313" key="2">
    <source>
        <dbReference type="EMBL" id="GGA71109.1"/>
    </source>
</evidence>
<evidence type="ECO:0008006" key="4">
    <source>
        <dbReference type="Google" id="ProtNLM"/>
    </source>
</evidence>
<protein>
    <recommendedName>
        <fullName evidence="4">DUF1501 domain-containing protein</fullName>
    </recommendedName>
</protein>
<dbReference type="PANTHER" id="PTHR43737:SF1">
    <property type="entry name" value="DUF1501 DOMAIN-CONTAINING PROTEIN"/>
    <property type="match status" value="1"/>
</dbReference>
<evidence type="ECO:0000313" key="3">
    <source>
        <dbReference type="Proteomes" id="UP000619743"/>
    </source>
</evidence>
<dbReference type="Proteomes" id="UP000619743">
    <property type="component" value="Unassembled WGS sequence"/>
</dbReference>
<accession>A0A8J2U3K7</accession>
<dbReference type="EMBL" id="BMDX01000004">
    <property type="protein sequence ID" value="GGA71109.1"/>
    <property type="molecule type" value="Genomic_DNA"/>
</dbReference>
<proteinExistence type="predicted"/>
<evidence type="ECO:0000256" key="1">
    <source>
        <dbReference type="SAM" id="SignalP"/>
    </source>
</evidence>
<keyword evidence="1" id="KW-0732">Signal</keyword>
<dbReference type="InterPro" id="IPR010869">
    <property type="entry name" value="DUF1501"/>
</dbReference>
<feature type="signal peptide" evidence="1">
    <location>
        <begin position="1"/>
        <end position="24"/>
    </location>
</feature>
<organism evidence="2 3">
    <name type="scientific">Neiella marina</name>
    <dbReference type="NCBI Taxonomy" id="508461"/>
    <lineage>
        <taxon>Bacteria</taxon>
        <taxon>Pseudomonadati</taxon>
        <taxon>Pseudomonadota</taxon>
        <taxon>Gammaproteobacteria</taxon>
        <taxon>Alteromonadales</taxon>
        <taxon>Echinimonadaceae</taxon>
        <taxon>Neiella</taxon>
    </lineage>
</organism>